<comment type="caution">
    <text evidence="3">The sequence shown here is derived from an EMBL/GenBank/DDBJ whole genome shotgun (WGS) entry which is preliminary data.</text>
</comment>
<evidence type="ECO:0000259" key="2">
    <source>
        <dbReference type="Pfam" id="PF07853"/>
    </source>
</evidence>
<dbReference type="RefSeq" id="WP_055146527.1">
    <property type="nucleotide sequence ID" value="NZ_JXSZ01000006.1"/>
</dbReference>
<proteinExistence type="predicted"/>
<keyword evidence="1" id="KW-0472">Membrane</keyword>
<dbReference type="OrthoDB" id="9808690at2"/>
<evidence type="ECO:0000313" key="3">
    <source>
        <dbReference type="EMBL" id="KPM48601.1"/>
    </source>
</evidence>
<gene>
    <name evidence="3" type="ORF">AFM12_08295</name>
</gene>
<feature type="transmembrane region" description="Helical" evidence="1">
    <location>
        <begin position="131"/>
        <end position="149"/>
    </location>
</feature>
<reference evidence="3 4" key="1">
    <citation type="submission" date="2015-07" db="EMBL/GenBank/DDBJ databases">
        <title>The draft genome sequence of Leadbetterella sp. JN14-9.</title>
        <authorList>
            <person name="Liu Y."/>
            <person name="Du J."/>
            <person name="Shao Z."/>
        </authorList>
    </citation>
    <scope>NUCLEOTIDE SEQUENCE [LARGE SCALE GENOMIC DNA]</scope>
    <source>
        <strain evidence="3 4">JN14-9</strain>
    </source>
</reference>
<keyword evidence="1" id="KW-0812">Transmembrane</keyword>
<feature type="transmembrane region" description="Helical" evidence="1">
    <location>
        <begin position="46"/>
        <end position="69"/>
    </location>
</feature>
<accession>A0A0P7C5L0</accession>
<sequence length="154" mass="18100">MNKEKSYTLLGFFLLLWAVVYFFMYYNAMPERVAMHFDGEGQPNGLGSRLEASAVFIIMAVVMLIMHFVKKMDPEMMNMPVKKTKENLPVLYQISKELLSFIIFWCGAFSLFISYQMVQIALANNSELSDWLFWFLLIGLFIMIGYYILKMRKH</sequence>
<dbReference type="STRING" id="1605367.AFM12_08295"/>
<evidence type="ECO:0000256" key="1">
    <source>
        <dbReference type="SAM" id="Phobius"/>
    </source>
</evidence>
<feature type="transmembrane region" description="Helical" evidence="1">
    <location>
        <begin position="98"/>
        <end position="119"/>
    </location>
</feature>
<dbReference type="Pfam" id="PF07853">
    <property type="entry name" value="DUF1648"/>
    <property type="match status" value="1"/>
</dbReference>
<name>A0A0P7C5L0_9BACT</name>
<dbReference type="AlphaFoldDB" id="A0A0P7C5L0"/>
<feature type="domain" description="DUF1648" evidence="2">
    <location>
        <begin position="14"/>
        <end position="59"/>
    </location>
</feature>
<dbReference type="Proteomes" id="UP000050454">
    <property type="component" value="Unassembled WGS sequence"/>
</dbReference>
<organism evidence="3 4">
    <name type="scientific">Jiulongibacter sediminis</name>
    <dbReference type="NCBI Taxonomy" id="1605367"/>
    <lineage>
        <taxon>Bacteria</taxon>
        <taxon>Pseudomonadati</taxon>
        <taxon>Bacteroidota</taxon>
        <taxon>Cytophagia</taxon>
        <taxon>Cytophagales</taxon>
        <taxon>Leadbetterellaceae</taxon>
        <taxon>Jiulongibacter</taxon>
    </lineage>
</organism>
<protein>
    <recommendedName>
        <fullName evidence="2">DUF1648 domain-containing protein</fullName>
    </recommendedName>
</protein>
<keyword evidence="4" id="KW-1185">Reference proteome</keyword>
<keyword evidence="1" id="KW-1133">Transmembrane helix</keyword>
<feature type="transmembrane region" description="Helical" evidence="1">
    <location>
        <begin position="7"/>
        <end position="26"/>
    </location>
</feature>
<dbReference type="EMBL" id="LGTQ01000006">
    <property type="protein sequence ID" value="KPM48601.1"/>
    <property type="molecule type" value="Genomic_DNA"/>
</dbReference>
<dbReference type="InterPro" id="IPR012867">
    <property type="entry name" value="DUF1648"/>
</dbReference>
<evidence type="ECO:0000313" key="4">
    <source>
        <dbReference type="Proteomes" id="UP000050454"/>
    </source>
</evidence>